<dbReference type="EMBL" id="JACXYZ010000001">
    <property type="protein sequence ID" value="MBD3923560.1"/>
    <property type="molecule type" value="Genomic_DNA"/>
</dbReference>
<keyword evidence="2" id="KW-1133">Transmembrane helix</keyword>
<reference evidence="3 4" key="1">
    <citation type="submission" date="2020-09" db="EMBL/GenBank/DDBJ databases">
        <title>novel species in genus Nocardioides.</title>
        <authorList>
            <person name="Zhang G."/>
        </authorList>
    </citation>
    <scope>NUCLEOTIDE SEQUENCE [LARGE SCALE GENOMIC DNA]</scope>
    <source>
        <strain evidence="3 4">KCTC 39551</strain>
    </source>
</reference>
<evidence type="ECO:0000256" key="1">
    <source>
        <dbReference type="SAM" id="MobiDB-lite"/>
    </source>
</evidence>
<name>A0ABR8N6P7_9ACTN</name>
<accession>A0ABR8N6P7</accession>
<dbReference type="RefSeq" id="WP_191193421.1">
    <property type="nucleotide sequence ID" value="NZ_JACXYZ010000001.1"/>
</dbReference>
<keyword evidence="4" id="KW-1185">Reference proteome</keyword>
<dbReference type="Proteomes" id="UP000618818">
    <property type="component" value="Unassembled WGS sequence"/>
</dbReference>
<gene>
    <name evidence="3" type="ORF">IEZ26_02930</name>
</gene>
<comment type="caution">
    <text evidence="3">The sequence shown here is derived from an EMBL/GenBank/DDBJ whole genome shotgun (WGS) entry which is preliminary data.</text>
</comment>
<feature type="compositionally biased region" description="Basic and acidic residues" evidence="1">
    <location>
        <begin position="78"/>
        <end position="95"/>
    </location>
</feature>
<evidence type="ECO:0000256" key="2">
    <source>
        <dbReference type="SAM" id="Phobius"/>
    </source>
</evidence>
<organism evidence="3 4">
    <name type="scientific">Nocardioides cavernae</name>
    <dbReference type="NCBI Taxonomy" id="1921566"/>
    <lineage>
        <taxon>Bacteria</taxon>
        <taxon>Bacillati</taxon>
        <taxon>Actinomycetota</taxon>
        <taxon>Actinomycetes</taxon>
        <taxon>Propionibacteriales</taxon>
        <taxon>Nocardioidaceae</taxon>
        <taxon>Nocardioides</taxon>
    </lineage>
</organism>
<keyword evidence="2" id="KW-0472">Membrane</keyword>
<proteinExistence type="predicted"/>
<feature type="transmembrane region" description="Helical" evidence="2">
    <location>
        <begin position="39"/>
        <end position="59"/>
    </location>
</feature>
<evidence type="ECO:0000313" key="4">
    <source>
        <dbReference type="Proteomes" id="UP000618818"/>
    </source>
</evidence>
<feature type="region of interest" description="Disordered" evidence="1">
    <location>
        <begin position="60"/>
        <end position="100"/>
    </location>
</feature>
<keyword evidence="2" id="KW-0812">Transmembrane</keyword>
<sequence length="307" mass="32717">MSTDIDWQHELDSSFGTGHDVPAGHYVAAGRTAVRRRRATAVVLAAVVVIGGGTAWAVAPGSTLRGSAPVASEGPRPQQEERVDEKKERTRDRGQPRSVPTMTVAERFGDNPALIEPDGTVKISPLTDVELQRVANPMQYTPEQGRSVGLRVIYQGVETYSLVAMTEDGTSTSTHTNGATGDFPGWLADKVSLQRGLDELNGVDSGTSPRNSPDEWLTLGPEGSLESASPYVAVMEVREGVDLGDSFATGADRSGVARLQFAGTPEYVAWRVVAGRLEVIDGPGSFGSLDAFVSWARQQYASGEGMR</sequence>
<evidence type="ECO:0000313" key="3">
    <source>
        <dbReference type="EMBL" id="MBD3923560.1"/>
    </source>
</evidence>
<protein>
    <submittedName>
        <fullName evidence="3">Uncharacterized protein</fullName>
    </submittedName>
</protein>